<organism evidence="1 2">
    <name type="scientific">Odinarchaeota yellowstonii (strain LCB_4)</name>
    <dbReference type="NCBI Taxonomy" id="1841599"/>
    <lineage>
        <taxon>Archaea</taxon>
        <taxon>Promethearchaeati</taxon>
        <taxon>Candidatus Odinarchaeota</taxon>
        <taxon>Candidatus Odinarchaeia</taxon>
        <taxon>Candidatus Odinarchaeales</taxon>
        <taxon>Candidatus Odinarchaeaceae</taxon>
        <taxon>Candidatus Odinarchaeum</taxon>
    </lineage>
</organism>
<evidence type="ECO:0000313" key="2">
    <source>
        <dbReference type="Proteomes" id="UP000186851"/>
    </source>
</evidence>
<dbReference type="AlphaFoldDB" id="A0AAF0IBI0"/>
<evidence type="ECO:0000313" key="1">
    <source>
        <dbReference type="EMBL" id="WEU40778.1"/>
    </source>
</evidence>
<proteinExistence type="predicted"/>
<dbReference type="InterPro" id="IPR007355">
    <property type="entry name" value="DUF424"/>
</dbReference>
<accession>A0AAF0IBI0</accession>
<dbReference type="Pfam" id="PF04242">
    <property type="entry name" value="DUF424"/>
    <property type="match status" value="1"/>
</dbReference>
<dbReference type="Gene3D" id="3.30.1860.10">
    <property type="entry name" value="uncharacterized conserved protein from methanopyrus kandleri domain like"/>
    <property type="match status" value="1"/>
</dbReference>
<dbReference type="Proteomes" id="UP000186851">
    <property type="component" value="Chromosome"/>
</dbReference>
<dbReference type="EMBL" id="CP091871">
    <property type="protein sequence ID" value="WEU40778.1"/>
    <property type="molecule type" value="Genomic_DNA"/>
</dbReference>
<gene>
    <name evidence="1" type="ORF">OdinLCB4_002330</name>
</gene>
<reference evidence="1" key="2">
    <citation type="journal article" date="2022" name="Nat. Microbiol.">
        <title>A closed Candidatus Odinarchaeum chromosome exposes Asgard archaeal viruses.</title>
        <authorList>
            <person name="Tamarit D."/>
            <person name="Caceres E.F."/>
            <person name="Krupovic M."/>
            <person name="Nijland R."/>
            <person name="Eme L."/>
            <person name="Robinson N.P."/>
            <person name="Ettema T.J.G."/>
        </authorList>
    </citation>
    <scope>NUCLEOTIDE SEQUENCE</scope>
    <source>
        <strain evidence="1">LCB_4</strain>
    </source>
</reference>
<dbReference type="KEGG" id="oyw:OdinLCB4_002330"/>
<name>A0AAF0IBI0_ODILC</name>
<sequence>MECYIKIFNLGRERMVAVCDKNLIGRVLKDGKLRIEVKESFYKGEIVSIEEALEEIKKATIANIIGNEIIREAIKSNLIHESVVLYISGVAHAQIVKV</sequence>
<reference evidence="1" key="1">
    <citation type="journal article" date="2017" name="Nature">
        <title>Asgard archaea illuminate the origin of eukaryotic cellular complexity.</title>
        <authorList>
            <person name="Zaremba-Niedzwiedzka K."/>
            <person name="Caceres E.F."/>
            <person name="Saw J.H."/>
            <person name="Backstrom D."/>
            <person name="Juzokaite L."/>
            <person name="Vancaester E."/>
            <person name="Seitz K.W."/>
            <person name="Anantharaman K."/>
            <person name="Starnawski P."/>
            <person name="Kjeldsen K.U."/>
            <person name="Scott M.B."/>
            <person name="Nunoura T."/>
            <person name="Banfield J.F."/>
            <person name="Schramm A."/>
            <person name="Baker B.J."/>
            <person name="Spang A."/>
            <person name="Ettema T.J.G."/>
        </authorList>
    </citation>
    <scope>NUCLEOTIDE SEQUENCE</scope>
    <source>
        <strain evidence="1">LCB_4</strain>
    </source>
</reference>
<protein>
    <submittedName>
        <fullName evidence="1">DUF424 family protein</fullName>
    </submittedName>
</protein>